<protein>
    <submittedName>
        <fullName evidence="1">Uncharacterized protein</fullName>
    </submittedName>
</protein>
<dbReference type="Proteomes" id="UP000030645">
    <property type="component" value="Unassembled WGS sequence"/>
</dbReference>
<sequence>MSEIPPGALACALAPRPPFIGTVAPNGAKSEVAHSTWCCGAAGREISKAPQRPSLGRETVNLELLRVRLAEVHAEHLDRGCVLKPKLSIETSNTTVTYCRTSSVSYHKVLGSWDNKNIAIPNKSAKQYLP</sequence>
<name>W9R8Y5_9ROSA</name>
<evidence type="ECO:0000313" key="1">
    <source>
        <dbReference type="EMBL" id="EXB42193.1"/>
    </source>
</evidence>
<reference evidence="2" key="1">
    <citation type="submission" date="2013-01" db="EMBL/GenBank/DDBJ databases">
        <title>Draft Genome Sequence of a Mulberry Tree, Morus notabilis C.K. Schneid.</title>
        <authorList>
            <person name="He N."/>
            <person name="Zhao S."/>
        </authorList>
    </citation>
    <scope>NUCLEOTIDE SEQUENCE</scope>
</reference>
<proteinExistence type="predicted"/>
<keyword evidence="2" id="KW-1185">Reference proteome</keyword>
<organism evidence="1 2">
    <name type="scientific">Morus notabilis</name>
    <dbReference type="NCBI Taxonomy" id="981085"/>
    <lineage>
        <taxon>Eukaryota</taxon>
        <taxon>Viridiplantae</taxon>
        <taxon>Streptophyta</taxon>
        <taxon>Embryophyta</taxon>
        <taxon>Tracheophyta</taxon>
        <taxon>Spermatophyta</taxon>
        <taxon>Magnoliopsida</taxon>
        <taxon>eudicotyledons</taxon>
        <taxon>Gunneridae</taxon>
        <taxon>Pentapetalae</taxon>
        <taxon>rosids</taxon>
        <taxon>fabids</taxon>
        <taxon>Rosales</taxon>
        <taxon>Moraceae</taxon>
        <taxon>Moreae</taxon>
        <taxon>Morus</taxon>
    </lineage>
</organism>
<evidence type="ECO:0000313" key="2">
    <source>
        <dbReference type="Proteomes" id="UP000030645"/>
    </source>
</evidence>
<dbReference type="EMBL" id="KE343815">
    <property type="protein sequence ID" value="EXB42193.1"/>
    <property type="molecule type" value="Genomic_DNA"/>
</dbReference>
<gene>
    <name evidence="1" type="ORF">L484_001273</name>
</gene>
<accession>W9R8Y5</accession>
<dbReference type="AlphaFoldDB" id="W9R8Y5"/>